<evidence type="ECO:0000313" key="1">
    <source>
        <dbReference type="EMBL" id="KAL3568307.1"/>
    </source>
</evidence>
<reference evidence="1 2" key="1">
    <citation type="journal article" date="2024" name="Plant Biotechnol. J.">
        <title>Genome and CRISPR/Cas9 system of a widespread forest tree (Populus alba) in the world.</title>
        <authorList>
            <person name="Liu Y.J."/>
            <person name="Jiang P.F."/>
            <person name="Han X.M."/>
            <person name="Li X.Y."/>
            <person name="Wang H.M."/>
            <person name="Wang Y.J."/>
            <person name="Wang X.X."/>
            <person name="Zeng Q.Y."/>
        </authorList>
    </citation>
    <scope>NUCLEOTIDE SEQUENCE [LARGE SCALE GENOMIC DNA]</scope>
    <source>
        <strain evidence="2">cv. PAL-ZL1</strain>
    </source>
</reference>
<gene>
    <name evidence="1" type="ORF">D5086_030958</name>
</gene>
<accession>A0ACC4APZ7</accession>
<organism evidence="1 2">
    <name type="scientific">Populus alba</name>
    <name type="common">White poplar</name>
    <dbReference type="NCBI Taxonomy" id="43335"/>
    <lineage>
        <taxon>Eukaryota</taxon>
        <taxon>Viridiplantae</taxon>
        <taxon>Streptophyta</taxon>
        <taxon>Embryophyta</taxon>
        <taxon>Tracheophyta</taxon>
        <taxon>Spermatophyta</taxon>
        <taxon>Magnoliopsida</taxon>
        <taxon>eudicotyledons</taxon>
        <taxon>Gunneridae</taxon>
        <taxon>Pentapetalae</taxon>
        <taxon>rosids</taxon>
        <taxon>fabids</taxon>
        <taxon>Malpighiales</taxon>
        <taxon>Salicaceae</taxon>
        <taxon>Saliceae</taxon>
        <taxon>Populus</taxon>
    </lineage>
</organism>
<dbReference type="EMBL" id="RCHU02000017">
    <property type="protein sequence ID" value="KAL3568307.1"/>
    <property type="molecule type" value="Genomic_DNA"/>
</dbReference>
<proteinExistence type="predicted"/>
<name>A0ACC4APZ7_POPAL</name>
<dbReference type="Proteomes" id="UP000309997">
    <property type="component" value="Unassembled WGS sequence"/>
</dbReference>
<protein>
    <submittedName>
        <fullName evidence="1">Uncharacterized protein</fullName>
    </submittedName>
</protein>
<keyword evidence="2" id="KW-1185">Reference proteome</keyword>
<comment type="caution">
    <text evidence="1">The sequence shown here is derived from an EMBL/GenBank/DDBJ whole genome shotgun (WGS) entry which is preliminary data.</text>
</comment>
<evidence type="ECO:0000313" key="2">
    <source>
        <dbReference type="Proteomes" id="UP000309997"/>
    </source>
</evidence>
<sequence length="74" mass="8289">MNRGGGDFNSLSFPDKMRRRRRSALEWWQEDGSACDDGQFSVPSGHLAVSVPRHVRTPRFGCGVDIVSVVQLEK</sequence>